<dbReference type="AlphaFoldDB" id="A0A382IQM0"/>
<reference evidence="1" key="1">
    <citation type="submission" date="2018-05" db="EMBL/GenBank/DDBJ databases">
        <authorList>
            <person name="Lanie J.A."/>
            <person name="Ng W.-L."/>
            <person name="Kazmierczak K.M."/>
            <person name="Andrzejewski T.M."/>
            <person name="Davidsen T.M."/>
            <person name="Wayne K.J."/>
            <person name="Tettelin H."/>
            <person name="Glass J.I."/>
            <person name="Rusch D."/>
            <person name="Podicherti R."/>
            <person name="Tsui H.-C.T."/>
            <person name="Winkler M.E."/>
        </authorList>
    </citation>
    <scope>NUCLEOTIDE SEQUENCE</scope>
</reference>
<sequence>TGQERADILEKLFRKHQIPVDGIDFSQTNRATRRLSGGDLERIVLRSYNLAKRHEREIVSQEDLNRTIDDYVPEHSPEMNEFMGLLALREANSRSMIPPNLPHELREYVDGNQIDKQKINRRLQELKNSLDML</sequence>
<protein>
    <submittedName>
        <fullName evidence="1">Uncharacterized protein</fullName>
    </submittedName>
</protein>
<dbReference type="Gene3D" id="1.10.8.60">
    <property type="match status" value="1"/>
</dbReference>
<organism evidence="1">
    <name type="scientific">marine metagenome</name>
    <dbReference type="NCBI Taxonomy" id="408172"/>
    <lineage>
        <taxon>unclassified sequences</taxon>
        <taxon>metagenomes</taxon>
        <taxon>ecological metagenomes</taxon>
    </lineage>
</organism>
<gene>
    <name evidence="1" type="ORF">METZ01_LOCUS254413</name>
</gene>
<name>A0A382IQM0_9ZZZZ</name>
<dbReference type="EMBL" id="UINC01068724">
    <property type="protein sequence ID" value="SVC01559.1"/>
    <property type="molecule type" value="Genomic_DNA"/>
</dbReference>
<evidence type="ECO:0000313" key="1">
    <source>
        <dbReference type="EMBL" id="SVC01559.1"/>
    </source>
</evidence>
<proteinExistence type="predicted"/>
<feature type="non-terminal residue" evidence="1">
    <location>
        <position position="1"/>
    </location>
</feature>
<accession>A0A382IQM0</accession>